<keyword evidence="3" id="KW-0813">Transport</keyword>
<dbReference type="Pfam" id="PF00664">
    <property type="entry name" value="ABC_membrane"/>
    <property type="match status" value="1"/>
</dbReference>
<evidence type="ECO:0000313" key="13">
    <source>
        <dbReference type="EMBL" id="PVH90249.1"/>
    </source>
</evidence>
<evidence type="ECO:0000256" key="6">
    <source>
        <dbReference type="ARBA" id="ARBA00022741"/>
    </source>
</evidence>
<keyword evidence="5" id="KW-0677">Repeat</keyword>
<sequence length="588" mass="64423">QDGIGHKIGLFVKGVSAFASAIVVGFIQSWKLSMIMLSGTVMLVLVTGFNGFMMRKTQTLSIDEYATAASLAEEVLASARTVTAYGTQSRFQKKYKIFMDKASDYDFKAKLWLSLIIAGVMGILNLEYALAFWQGNKFLHDGEVGVPNIVTAVMVIMAAGLSINSTLPHIQAFGTAVAAANKVFNTIERKSPIDPDSEEGEIPESFVGHVEFRSVNHIYPSRPDTTVLTDFSLEIPAGKTIALVGASGSGKSTIVGLLERFYLPVKGQILLDGKDIATLNLKWLRQHMAIVSQEPVLFSTSIYGCIAHGLASTKYADAPEEKKRELIENAARIANAHDFINELPEKYQTKVGERGSLRSGGQKQRIAIARAIVSEPKVLLLDEATAALDTRVESIVQGALDRAAEGRTTIVIAHRLSTIKNADNIIVMSEGQIAEQGTHEELRRLDRVYSRLVQAQELGSKVSYDNRTFLPREPKEKEGYEESDKSCLVRIETATPPTAMEKFEEEDGKDDSLWALIRFGWKMNTGQHTMMAIGLIFSFLAGCDPAIQAIILGNAINSLLSPGTSMGGLGIGFWCWMFFMLGLVNWLL</sequence>
<dbReference type="GO" id="GO:0090374">
    <property type="term" value="P:oligopeptide export from mitochondrion"/>
    <property type="evidence" value="ECO:0007669"/>
    <property type="project" value="TreeGrafter"/>
</dbReference>
<dbReference type="Proteomes" id="UP000244855">
    <property type="component" value="Unassembled WGS sequence"/>
</dbReference>
<evidence type="ECO:0000256" key="8">
    <source>
        <dbReference type="ARBA" id="ARBA00022989"/>
    </source>
</evidence>
<dbReference type="InterPro" id="IPR027417">
    <property type="entry name" value="P-loop_NTPase"/>
</dbReference>
<keyword evidence="7" id="KW-0067">ATP-binding</keyword>
<feature type="transmembrane region" description="Helical" evidence="10">
    <location>
        <begin position="145"/>
        <end position="163"/>
    </location>
</feature>
<feature type="domain" description="ABC transmembrane type-1" evidence="12">
    <location>
        <begin position="1"/>
        <end position="175"/>
    </location>
</feature>
<feature type="transmembrane region" description="Helical" evidence="10">
    <location>
        <begin position="532"/>
        <end position="556"/>
    </location>
</feature>
<evidence type="ECO:0000256" key="3">
    <source>
        <dbReference type="ARBA" id="ARBA00022448"/>
    </source>
</evidence>
<keyword evidence="6" id="KW-0547">Nucleotide-binding</keyword>
<reference evidence="13 14" key="1">
    <citation type="journal article" date="2018" name="Sci. Rep.">
        <title>Comparative genomics provides insights into the lifestyle and reveals functional heterogeneity of dark septate endophytic fungi.</title>
        <authorList>
            <person name="Knapp D.G."/>
            <person name="Nemeth J.B."/>
            <person name="Barry K."/>
            <person name="Hainaut M."/>
            <person name="Henrissat B."/>
            <person name="Johnson J."/>
            <person name="Kuo A."/>
            <person name="Lim J.H.P."/>
            <person name="Lipzen A."/>
            <person name="Nolan M."/>
            <person name="Ohm R.A."/>
            <person name="Tamas L."/>
            <person name="Grigoriev I.V."/>
            <person name="Spatafora J.W."/>
            <person name="Nagy L.G."/>
            <person name="Kovacs G.M."/>
        </authorList>
    </citation>
    <scope>NUCLEOTIDE SEQUENCE [LARGE SCALE GENOMIC DNA]</scope>
    <source>
        <strain evidence="13 14">DSE2036</strain>
    </source>
</reference>
<evidence type="ECO:0000256" key="2">
    <source>
        <dbReference type="ARBA" id="ARBA00007577"/>
    </source>
</evidence>
<dbReference type="Pfam" id="PF00005">
    <property type="entry name" value="ABC_tran"/>
    <property type="match status" value="1"/>
</dbReference>
<dbReference type="EMBL" id="KZ806505">
    <property type="protein sequence ID" value="PVH90249.1"/>
    <property type="molecule type" value="Genomic_DNA"/>
</dbReference>
<dbReference type="GO" id="GO:0005743">
    <property type="term" value="C:mitochondrial inner membrane"/>
    <property type="evidence" value="ECO:0007669"/>
    <property type="project" value="TreeGrafter"/>
</dbReference>
<gene>
    <name evidence="13" type="ORF">DM02DRAFT_683137</name>
</gene>
<dbReference type="InterPro" id="IPR039421">
    <property type="entry name" value="Type_1_exporter"/>
</dbReference>
<dbReference type="PROSITE" id="PS50929">
    <property type="entry name" value="ABC_TM1F"/>
    <property type="match status" value="1"/>
</dbReference>
<dbReference type="InterPro" id="IPR003593">
    <property type="entry name" value="AAA+_ATPase"/>
</dbReference>
<feature type="transmembrane region" description="Helical" evidence="10">
    <location>
        <begin position="33"/>
        <end position="52"/>
    </location>
</feature>
<evidence type="ECO:0000256" key="4">
    <source>
        <dbReference type="ARBA" id="ARBA00022692"/>
    </source>
</evidence>
<protein>
    <submittedName>
        <fullName evidence="13">P-loop containing nucleoside triphosphate hydrolase protein</fullName>
    </submittedName>
</protein>
<feature type="transmembrane region" description="Helical" evidence="10">
    <location>
        <begin position="568"/>
        <end position="587"/>
    </location>
</feature>
<proteinExistence type="inferred from homology"/>
<dbReference type="GO" id="GO:0005524">
    <property type="term" value="F:ATP binding"/>
    <property type="evidence" value="ECO:0007669"/>
    <property type="project" value="UniProtKB-KW"/>
</dbReference>
<evidence type="ECO:0000256" key="5">
    <source>
        <dbReference type="ARBA" id="ARBA00022737"/>
    </source>
</evidence>
<dbReference type="CDD" id="cd18577">
    <property type="entry name" value="ABC_6TM_Pgp_ABCB1_D1_like"/>
    <property type="match status" value="1"/>
</dbReference>
<evidence type="ECO:0000259" key="11">
    <source>
        <dbReference type="PROSITE" id="PS50893"/>
    </source>
</evidence>
<keyword evidence="14" id="KW-1185">Reference proteome</keyword>
<feature type="transmembrane region" description="Helical" evidence="10">
    <location>
        <begin position="111"/>
        <end position="133"/>
    </location>
</feature>
<evidence type="ECO:0000313" key="14">
    <source>
        <dbReference type="Proteomes" id="UP000244855"/>
    </source>
</evidence>
<dbReference type="SMART" id="SM00382">
    <property type="entry name" value="AAA"/>
    <property type="match status" value="1"/>
</dbReference>
<dbReference type="STRING" id="97972.A0A2V1CY99"/>
<dbReference type="InterPro" id="IPR003439">
    <property type="entry name" value="ABC_transporter-like_ATP-bd"/>
</dbReference>
<organism evidence="13 14">
    <name type="scientific">Periconia macrospinosa</name>
    <dbReference type="NCBI Taxonomy" id="97972"/>
    <lineage>
        <taxon>Eukaryota</taxon>
        <taxon>Fungi</taxon>
        <taxon>Dikarya</taxon>
        <taxon>Ascomycota</taxon>
        <taxon>Pezizomycotina</taxon>
        <taxon>Dothideomycetes</taxon>
        <taxon>Pleosporomycetidae</taxon>
        <taxon>Pleosporales</taxon>
        <taxon>Massarineae</taxon>
        <taxon>Periconiaceae</taxon>
        <taxon>Periconia</taxon>
    </lineage>
</organism>
<feature type="transmembrane region" description="Helical" evidence="10">
    <location>
        <begin position="7"/>
        <end position="27"/>
    </location>
</feature>
<comment type="similarity">
    <text evidence="2">Belongs to the ABC transporter superfamily. ABCB family. Multidrug resistance exporter (TC 3.A.1.201) subfamily.</text>
</comment>
<dbReference type="AlphaFoldDB" id="A0A2V1CY99"/>
<dbReference type="GO" id="GO:0016887">
    <property type="term" value="F:ATP hydrolysis activity"/>
    <property type="evidence" value="ECO:0007669"/>
    <property type="project" value="InterPro"/>
</dbReference>
<dbReference type="InterPro" id="IPR011527">
    <property type="entry name" value="ABC1_TM_dom"/>
</dbReference>
<dbReference type="PANTHER" id="PTHR43394">
    <property type="entry name" value="ATP-DEPENDENT PERMEASE MDL1, MITOCHONDRIAL"/>
    <property type="match status" value="1"/>
</dbReference>
<evidence type="ECO:0000256" key="10">
    <source>
        <dbReference type="SAM" id="Phobius"/>
    </source>
</evidence>
<dbReference type="Gene3D" id="3.40.50.300">
    <property type="entry name" value="P-loop containing nucleotide triphosphate hydrolases"/>
    <property type="match status" value="1"/>
</dbReference>
<feature type="domain" description="ABC transporter" evidence="11">
    <location>
        <begin position="210"/>
        <end position="455"/>
    </location>
</feature>
<accession>A0A2V1CY99</accession>
<comment type="subcellular location">
    <subcellularLocation>
        <location evidence="1">Membrane</location>
        <topology evidence="1">Multi-pass membrane protein</topology>
    </subcellularLocation>
</comment>
<evidence type="ECO:0000256" key="9">
    <source>
        <dbReference type="ARBA" id="ARBA00023136"/>
    </source>
</evidence>
<evidence type="ECO:0000259" key="12">
    <source>
        <dbReference type="PROSITE" id="PS50929"/>
    </source>
</evidence>
<evidence type="ECO:0000256" key="1">
    <source>
        <dbReference type="ARBA" id="ARBA00004141"/>
    </source>
</evidence>
<dbReference type="PROSITE" id="PS50893">
    <property type="entry name" value="ABC_TRANSPORTER_2"/>
    <property type="match status" value="1"/>
</dbReference>
<evidence type="ECO:0000256" key="7">
    <source>
        <dbReference type="ARBA" id="ARBA00022840"/>
    </source>
</evidence>
<name>A0A2V1CY99_9PLEO</name>
<keyword evidence="8 10" id="KW-1133">Transmembrane helix</keyword>
<dbReference type="CDD" id="cd03249">
    <property type="entry name" value="ABC_MTABC3_MDL1_MDL2"/>
    <property type="match status" value="1"/>
</dbReference>
<keyword evidence="13" id="KW-0378">Hydrolase</keyword>
<keyword evidence="9 10" id="KW-0472">Membrane</keyword>
<keyword evidence="4 10" id="KW-0812">Transmembrane</keyword>
<dbReference type="GO" id="GO:0015421">
    <property type="term" value="F:ABC-type oligopeptide transporter activity"/>
    <property type="evidence" value="ECO:0007669"/>
    <property type="project" value="TreeGrafter"/>
</dbReference>
<dbReference type="SUPFAM" id="SSF52540">
    <property type="entry name" value="P-loop containing nucleoside triphosphate hydrolases"/>
    <property type="match status" value="1"/>
</dbReference>
<dbReference type="SUPFAM" id="SSF90123">
    <property type="entry name" value="ABC transporter transmembrane region"/>
    <property type="match status" value="1"/>
</dbReference>
<dbReference type="Gene3D" id="1.20.1560.10">
    <property type="entry name" value="ABC transporter type 1, transmembrane domain"/>
    <property type="match status" value="1"/>
</dbReference>
<dbReference type="OrthoDB" id="6500128at2759"/>
<dbReference type="PANTHER" id="PTHR43394:SF11">
    <property type="entry name" value="ATP-BINDING CASSETTE TRANSPORTER"/>
    <property type="match status" value="1"/>
</dbReference>
<dbReference type="InterPro" id="IPR036640">
    <property type="entry name" value="ABC1_TM_sf"/>
</dbReference>
<dbReference type="FunFam" id="3.40.50.300:FF:000205">
    <property type="entry name" value="ABC transporter B family member 4"/>
    <property type="match status" value="1"/>
</dbReference>
<feature type="non-terminal residue" evidence="13">
    <location>
        <position position="1"/>
    </location>
</feature>